<feature type="transmembrane region" description="Helical" evidence="6">
    <location>
        <begin position="212"/>
        <end position="234"/>
    </location>
</feature>
<evidence type="ECO:0000313" key="9">
    <source>
        <dbReference type="Proteomes" id="UP001328107"/>
    </source>
</evidence>
<dbReference type="Proteomes" id="UP001328107">
    <property type="component" value="Unassembled WGS sequence"/>
</dbReference>
<feature type="transmembrane region" description="Helical" evidence="6">
    <location>
        <begin position="189"/>
        <end position="205"/>
    </location>
</feature>
<feature type="region of interest" description="Disordered" evidence="5">
    <location>
        <begin position="1"/>
        <end position="26"/>
    </location>
</feature>
<gene>
    <name evidence="8" type="ORF">PMAYCL1PPCAC_12448</name>
</gene>
<feature type="transmembrane region" description="Helical" evidence="6">
    <location>
        <begin position="284"/>
        <end position="307"/>
    </location>
</feature>
<reference evidence="9" key="1">
    <citation type="submission" date="2022-10" db="EMBL/GenBank/DDBJ databases">
        <title>Genome assembly of Pristionchus species.</title>
        <authorList>
            <person name="Yoshida K."/>
            <person name="Sommer R.J."/>
        </authorList>
    </citation>
    <scope>NUCLEOTIDE SEQUENCE [LARGE SCALE GENOMIC DNA]</scope>
    <source>
        <strain evidence="9">RS5460</strain>
    </source>
</reference>
<keyword evidence="3 6" id="KW-1133">Transmembrane helix</keyword>
<dbReference type="Pfam" id="PF01490">
    <property type="entry name" value="Aa_trans"/>
    <property type="match status" value="1"/>
</dbReference>
<feature type="domain" description="Amino acid transporter transmembrane" evidence="7">
    <location>
        <begin position="57"/>
        <end position="453"/>
    </location>
</feature>
<comment type="caution">
    <text evidence="8">The sequence shown here is derived from an EMBL/GenBank/DDBJ whole genome shotgun (WGS) entry which is preliminary data.</text>
</comment>
<feature type="transmembrane region" description="Helical" evidence="6">
    <location>
        <begin position="327"/>
        <end position="350"/>
    </location>
</feature>
<evidence type="ECO:0000313" key="8">
    <source>
        <dbReference type="EMBL" id="GMR42253.1"/>
    </source>
</evidence>
<organism evidence="8 9">
    <name type="scientific">Pristionchus mayeri</name>
    <dbReference type="NCBI Taxonomy" id="1317129"/>
    <lineage>
        <taxon>Eukaryota</taxon>
        <taxon>Metazoa</taxon>
        <taxon>Ecdysozoa</taxon>
        <taxon>Nematoda</taxon>
        <taxon>Chromadorea</taxon>
        <taxon>Rhabditida</taxon>
        <taxon>Rhabditina</taxon>
        <taxon>Diplogasteromorpha</taxon>
        <taxon>Diplogasteroidea</taxon>
        <taxon>Neodiplogasteridae</taxon>
        <taxon>Pristionchus</taxon>
    </lineage>
</organism>
<feature type="transmembrane region" description="Helical" evidence="6">
    <location>
        <begin position="396"/>
        <end position="420"/>
    </location>
</feature>
<evidence type="ECO:0000259" key="7">
    <source>
        <dbReference type="Pfam" id="PF01490"/>
    </source>
</evidence>
<feature type="compositionally biased region" description="Basic and acidic residues" evidence="5">
    <location>
        <begin position="1"/>
        <end position="23"/>
    </location>
</feature>
<keyword evidence="2 6" id="KW-0812">Transmembrane</keyword>
<keyword evidence="4 6" id="KW-0472">Membrane</keyword>
<evidence type="ECO:0000256" key="5">
    <source>
        <dbReference type="SAM" id="MobiDB-lite"/>
    </source>
</evidence>
<protein>
    <recommendedName>
        <fullName evidence="7">Amino acid transporter transmembrane domain-containing protein</fullName>
    </recommendedName>
</protein>
<dbReference type="EMBL" id="BTRK01000003">
    <property type="protein sequence ID" value="GMR42253.1"/>
    <property type="molecule type" value="Genomic_DNA"/>
</dbReference>
<sequence length="463" mass="51405">MGTREGPHGSYHEDSVEHDHNEGSHPVGDGISHASLDISESRPIFHDRGVSEAESLSPEKAFVHFVKAMLGTGLLSLPLAFKHSGLFLGLILMIIICIVCLHCMRQVVHAAHFVCSRNGRDLIDYANIMRGAVELGPEWLRHKGYFFKQLVNVNMFVSQFGFCCVYLVFMADNLEDFFSTHTSIHLSKGVWMILILIPLLALCSIRRLTVLAPLCMAANAVYICAVAIVLFFFISNLRPVNSLPWFGSIYDLPLFFGTVMFAFEGVAVVMPIENRMREPSAFIAWNGVLNSACFFCLAVFAVTGFYGYLALGDEVKDTATLNLPDTIFYQAIKLMFVGCIMISYPLQFYVPMERVEKWITRKIAHENQTKLVYAVRFGGVLFTFAVAELIPHLALFISLIGAFSGASMALVFPPFIELLVSNAKGELSTFIICKNVVLLCFALLGFTTGTYAALSEIMKTFAS</sequence>
<name>A0AAN4ZPF0_9BILA</name>
<evidence type="ECO:0000256" key="1">
    <source>
        <dbReference type="ARBA" id="ARBA00004141"/>
    </source>
</evidence>
<feature type="transmembrane region" description="Helical" evidence="6">
    <location>
        <begin position="86"/>
        <end position="104"/>
    </location>
</feature>
<feature type="transmembrane region" description="Helical" evidence="6">
    <location>
        <begin position="150"/>
        <end position="169"/>
    </location>
</feature>
<dbReference type="PANTHER" id="PTHR22950:SF349">
    <property type="entry name" value="AMINO ACID TRANSPORTER TRANSMEMBRANE DOMAIN-CONTAINING PROTEIN"/>
    <property type="match status" value="1"/>
</dbReference>
<evidence type="ECO:0000256" key="6">
    <source>
        <dbReference type="SAM" id="Phobius"/>
    </source>
</evidence>
<dbReference type="InterPro" id="IPR013057">
    <property type="entry name" value="AA_transpt_TM"/>
</dbReference>
<feature type="transmembrane region" description="Helical" evidence="6">
    <location>
        <begin position="254"/>
        <end position="272"/>
    </location>
</feature>
<comment type="subcellular location">
    <subcellularLocation>
        <location evidence="1">Membrane</location>
        <topology evidence="1">Multi-pass membrane protein</topology>
    </subcellularLocation>
</comment>
<proteinExistence type="predicted"/>
<evidence type="ECO:0000256" key="2">
    <source>
        <dbReference type="ARBA" id="ARBA00022692"/>
    </source>
</evidence>
<feature type="transmembrane region" description="Helical" evidence="6">
    <location>
        <begin position="432"/>
        <end position="454"/>
    </location>
</feature>
<dbReference type="AlphaFoldDB" id="A0AAN4ZPF0"/>
<feature type="transmembrane region" description="Helical" evidence="6">
    <location>
        <begin position="371"/>
        <end position="390"/>
    </location>
</feature>
<dbReference type="PANTHER" id="PTHR22950">
    <property type="entry name" value="AMINO ACID TRANSPORTER"/>
    <property type="match status" value="1"/>
</dbReference>
<keyword evidence="9" id="KW-1185">Reference proteome</keyword>
<evidence type="ECO:0000256" key="4">
    <source>
        <dbReference type="ARBA" id="ARBA00023136"/>
    </source>
</evidence>
<dbReference type="GO" id="GO:0015179">
    <property type="term" value="F:L-amino acid transmembrane transporter activity"/>
    <property type="evidence" value="ECO:0007669"/>
    <property type="project" value="TreeGrafter"/>
</dbReference>
<accession>A0AAN4ZPF0</accession>
<dbReference type="GO" id="GO:0005774">
    <property type="term" value="C:vacuolar membrane"/>
    <property type="evidence" value="ECO:0007669"/>
    <property type="project" value="TreeGrafter"/>
</dbReference>
<evidence type="ECO:0000256" key="3">
    <source>
        <dbReference type="ARBA" id="ARBA00022989"/>
    </source>
</evidence>